<dbReference type="AlphaFoldDB" id="A0A2N9L2A6"/>
<evidence type="ECO:0008006" key="4">
    <source>
        <dbReference type="Google" id="ProtNLM"/>
    </source>
</evidence>
<gene>
    <name evidence="2" type="ORF">SBA5_100054</name>
</gene>
<evidence type="ECO:0000256" key="1">
    <source>
        <dbReference type="SAM" id="SignalP"/>
    </source>
</evidence>
<dbReference type="OrthoDB" id="9809549at2"/>
<feature type="chain" id="PRO_5014763897" description="Lipoprotein" evidence="1">
    <location>
        <begin position="28"/>
        <end position="241"/>
    </location>
</feature>
<protein>
    <recommendedName>
        <fullName evidence="4">Lipoprotein</fullName>
    </recommendedName>
</protein>
<evidence type="ECO:0000313" key="2">
    <source>
        <dbReference type="EMBL" id="SPE17456.1"/>
    </source>
</evidence>
<organism evidence="2 3">
    <name type="scientific">Candidatus Sulfuritelmatomonas gaucii</name>
    <dbReference type="NCBI Taxonomy" id="2043161"/>
    <lineage>
        <taxon>Bacteria</taxon>
        <taxon>Pseudomonadati</taxon>
        <taxon>Acidobacteriota</taxon>
        <taxon>Terriglobia</taxon>
        <taxon>Terriglobales</taxon>
        <taxon>Acidobacteriaceae</taxon>
        <taxon>Candidatus Sulfuritelmatomonas</taxon>
    </lineage>
</organism>
<sequence>MNGITIRNLALSIGLAAMLAPACRAQAQLAGDWQGTLSAGGVQLRLVLHVTAGKDGALTATLDSVDQGAYGIPVSAISLKDAKLSLTVDAVHGTYEGTVNKDVTEIDGIWTQGQPLELNFKRLTASEASAVAAAAAPQPAPPTDIDGTWTGVLDAGTTRLRIFFKIVNTQDGLTAKMQSPDQSPVWMPATSVKRAGSTLTIEIKGIGAVFTGKIADDLSTMSGTFTQMGYAMPLALQRLKE</sequence>
<evidence type="ECO:0000313" key="3">
    <source>
        <dbReference type="Proteomes" id="UP000239735"/>
    </source>
</evidence>
<accession>A0A2N9L2A6</accession>
<keyword evidence="1" id="KW-0732">Signal</keyword>
<dbReference type="Proteomes" id="UP000239735">
    <property type="component" value="Unassembled WGS sequence"/>
</dbReference>
<proteinExistence type="predicted"/>
<dbReference type="EMBL" id="OKRB01000002">
    <property type="protein sequence ID" value="SPE17456.1"/>
    <property type="molecule type" value="Genomic_DNA"/>
</dbReference>
<name>A0A2N9L2A6_9BACT</name>
<reference evidence="3" key="1">
    <citation type="submission" date="2018-02" db="EMBL/GenBank/DDBJ databases">
        <authorList>
            <person name="Hausmann B."/>
        </authorList>
    </citation>
    <scope>NUCLEOTIDE SEQUENCE [LARGE SCALE GENOMIC DNA]</scope>
    <source>
        <strain evidence="3">Peat soil MAG SbA5</strain>
    </source>
</reference>
<feature type="signal peptide" evidence="1">
    <location>
        <begin position="1"/>
        <end position="27"/>
    </location>
</feature>